<dbReference type="InterPro" id="IPR036188">
    <property type="entry name" value="FAD/NAD-bd_sf"/>
</dbReference>
<organism evidence="7 8">
    <name type="scientific">Nocardia implantans</name>
    <dbReference type="NCBI Taxonomy" id="3108168"/>
    <lineage>
        <taxon>Bacteria</taxon>
        <taxon>Bacillati</taxon>
        <taxon>Actinomycetota</taxon>
        <taxon>Actinomycetes</taxon>
        <taxon>Mycobacteriales</taxon>
        <taxon>Nocardiaceae</taxon>
        <taxon>Nocardia</taxon>
    </lineage>
</organism>
<dbReference type="PANTHER" id="PTHR43004:SF19">
    <property type="entry name" value="BINDING MONOOXYGENASE, PUTATIVE (JCVI)-RELATED"/>
    <property type="match status" value="1"/>
</dbReference>
<dbReference type="PRINTS" id="PR00420">
    <property type="entry name" value="RNGMNOXGNASE"/>
</dbReference>
<evidence type="ECO:0000259" key="6">
    <source>
        <dbReference type="Pfam" id="PF01494"/>
    </source>
</evidence>
<dbReference type="Proteomes" id="UP001348098">
    <property type="component" value="Unassembled WGS sequence"/>
</dbReference>
<dbReference type="Gene3D" id="3.50.50.60">
    <property type="entry name" value="FAD/NAD(P)-binding domain"/>
    <property type="match status" value="1"/>
</dbReference>
<comment type="caution">
    <text evidence="7">The sequence shown here is derived from an EMBL/GenBank/DDBJ whole genome shotgun (WGS) entry which is preliminary data.</text>
</comment>
<evidence type="ECO:0000256" key="2">
    <source>
        <dbReference type="ARBA" id="ARBA00007801"/>
    </source>
</evidence>
<dbReference type="Pfam" id="PF21274">
    <property type="entry name" value="Rng_hyd_C"/>
    <property type="match status" value="1"/>
</dbReference>
<evidence type="ECO:0000256" key="1">
    <source>
        <dbReference type="ARBA" id="ARBA00001974"/>
    </source>
</evidence>
<dbReference type="SUPFAM" id="SSF52833">
    <property type="entry name" value="Thioredoxin-like"/>
    <property type="match status" value="1"/>
</dbReference>
<sequence length="559" mass="59752">MRAHGPLRGARRNEQKVHRFRPRSQGWGTAMTTPPDTELVDVLVVGAGPAGTALAIDLTRRGLAIRIIDKAAHAFDGSRAKGIQPRSLEVLEDLGVLDDILAGGATYPPLGIHAGPVTIPWHMQSRNEVTSDVPHPNTWLIPQFRTDAALRAGLRRLGGTVETDCELLGFEQRPDAVVATVAGPGGVHEIAARYLVGADGGASAVRKSSGIAFEGSTDESDRMIIVDAVVEGLSRDRWHVWPRPGGRFVGACPLPHSEQFQWMIRLAPDEQPSLDDDDLNTRIRAHTGSTRIRLSQISWKTVFRPNIRLAQQYRSGRILLVGDAAHVHTPAGAQGLNTGLQDAYNLGWKLAQVLAGAPDSLLDSYEAERQPIAAGVLGLSTKKYEGLSKLDPSSIKRGNDERQLGLHYRGGPLTTAEAERTATLQVGDRAPDARLLNATGGAQRLFDLFSGPHFTALAYGPAAAADLAALPWPAAGAELRRVAIDSGKQAAVDVALVDITDSFARIYGVSDSTLLLIRPDGYIGAIATTDRTSRTLKALSAMTPELAATSALHTPETQA</sequence>
<dbReference type="Pfam" id="PF01494">
    <property type="entry name" value="FAD_binding_3"/>
    <property type="match status" value="1"/>
</dbReference>
<dbReference type="SUPFAM" id="SSF51905">
    <property type="entry name" value="FAD/NAD(P)-binding domain"/>
    <property type="match status" value="1"/>
</dbReference>
<keyword evidence="3" id="KW-0285">Flavoprotein</keyword>
<feature type="region of interest" description="Disordered" evidence="5">
    <location>
        <begin position="1"/>
        <end position="32"/>
    </location>
</feature>
<comment type="cofactor">
    <cofactor evidence="1">
        <name>FAD</name>
        <dbReference type="ChEBI" id="CHEBI:57692"/>
    </cofactor>
</comment>
<reference evidence="7 8" key="1">
    <citation type="submission" date="2023-12" db="EMBL/GenBank/DDBJ databases">
        <title>novel species in genus Nocarida.</title>
        <authorList>
            <person name="Li Z."/>
        </authorList>
    </citation>
    <scope>NUCLEOTIDE SEQUENCE [LARGE SCALE GENOMIC DNA]</scope>
    <source>
        <strain evidence="7 8">CDC186</strain>
    </source>
</reference>
<dbReference type="InterPro" id="IPR002938">
    <property type="entry name" value="FAD-bd"/>
</dbReference>
<dbReference type="EMBL" id="JAYKYQ010000007">
    <property type="protein sequence ID" value="MEB3511858.1"/>
    <property type="molecule type" value="Genomic_DNA"/>
</dbReference>
<evidence type="ECO:0000256" key="4">
    <source>
        <dbReference type="ARBA" id="ARBA00022827"/>
    </source>
</evidence>
<evidence type="ECO:0000313" key="8">
    <source>
        <dbReference type="Proteomes" id="UP001348098"/>
    </source>
</evidence>
<dbReference type="Gene3D" id="3.30.70.2450">
    <property type="match status" value="1"/>
</dbReference>
<gene>
    <name evidence="7" type="ORF">U3653_17655</name>
</gene>
<evidence type="ECO:0000313" key="7">
    <source>
        <dbReference type="EMBL" id="MEB3511858.1"/>
    </source>
</evidence>
<evidence type="ECO:0000256" key="3">
    <source>
        <dbReference type="ARBA" id="ARBA00022630"/>
    </source>
</evidence>
<protein>
    <submittedName>
        <fullName evidence="7">FAD-dependent oxidoreductase</fullName>
    </submittedName>
</protein>
<name>A0ABU6AWI4_9NOCA</name>
<dbReference type="RefSeq" id="WP_323124246.1">
    <property type="nucleotide sequence ID" value="NZ_JAYESH010000006.1"/>
</dbReference>
<dbReference type="PANTHER" id="PTHR43004">
    <property type="entry name" value="TRK SYSTEM POTASSIUM UPTAKE PROTEIN"/>
    <property type="match status" value="1"/>
</dbReference>
<proteinExistence type="inferred from homology"/>
<dbReference type="InterPro" id="IPR050641">
    <property type="entry name" value="RIFMO-like"/>
</dbReference>
<keyword evidence="8" id="KW-1185">Reference proteome</keyword>
<accession>A0ABU6AWI4</accession>
<keyword evidence="4" id="KW-0274">FAD</keyword>
<dbReference type="InterPro" id="IPR036249">
    <property type="entry name" value="Thioredoxin-like_sf"/>
</dbReference>
<dbReference type="NCBIfam" id="NF004832">
    <property type="entry name" value="PRK06184.1"/>
    <property type="match status" value="1"/>
</dbReference>
<comment type="similarity">
    <text evidence="2">Belongs to the PheA/TfdB FAD monooxygenase family.</text>
</comment>
<evidence type="ECO:0000256" key="5">
    <source>
        <dbReference type="SAM" id="MobiDB-lite"/>
    </source>
</evidence>
<dbReference type="Gene3D" id="3.40.30.120">
    <property type="match status" value="1"/>
</dbReference>
<feature type="domain" description="FAD-binding" evidence="6">
    <location>
        <begin position="40"/>
        <end position="377"/>
    </location>
</feature>